<keyword evidence="2" id="KW-0949">S-adenosyl-L-methionine</keyword>
<evidence type="ECO:0000256" key="3">
    <source>
        <dbReference type="ARBA" id="ARBA00022723"/>
    </source>
</evidence>
<evidence type="ECO:0000313" key="8">
    <source>
        <dbReference type="EMBL" id="GAG47387.1"/>
    </source>
</evidence>
<dbReference type="InterPro" id="IPR058240">
    <property type="entry name" value="rSAM_sf"/>
</dbReference>
<evidence type="ECO:0000259" key="7">
    <source>
        <dbReference type="PROSITE" id="PS51918"/>
    </source>
</evidence>
<dbReference type="GO" id="GO:0046872">
    <property type="term" value="F:metal ion binding"/>
    <property type="evidence" value="ECO:0007669"/>
    <property type="project" value="UniProtKB-KW"/>
</dbReference>
<keyword evidence="5" id="KW-0411">Iron-sulfur</keyword>
<dbReference type="Gene3D" id="3.80.30.20">
    <property type="entry name" value="tm_1862 like domain"/>
    <property type="match status" value="1"/>
</dbReference>
<dbReference type="PANTHER" id="PTHR43409">
    <property type="entry name" value="ANAEROBIC MAGNESIUM-PROTOPORPHYRIN IX MONOMETHYL ESTER CYCLASE-RELATED"/>
    <property type="match status" value="1"/>
</dbReference>
<sequence>TSNHRIAMNKSHRRFEQGPIRPPNEARSLLLRFTRNCPWNQCLFCPVYKTRKFSLRTVAEIKHDIKAAKKIADEIKALSRKLGHGGAVNDGVISALFNQPGTNANYKSIAAWLYYQTDACFLQDADNLIMKTKDLVEVLTFLKEQFPEIKRITTYSRSRTVIRKSVDALKQIRQAGLDRVHIGLETGYDPLLKLMKKGVTAAQHVEAGKKLLQAGMQVSEYVMPGLGGQEMWREH</sequence>
<dbReference type="PROSITE" id="PS51918">
    <property type="entry name" value="RADICAL_SAM"/>
    <property type="match status" value="1"/>
</dbReference>
<keyword evidence="4" id="KW-0408">Iron</keyword>
<evidence type="ECO:0000256" key="2">
    <source>
        <dbReference type="ARBA" id="ARBA00022691"/>
    </source>
</evidence>
<dbReference type="InterPro" id="IPR023404">
    <property type="entry name" value="rSAM_horseshoe"/>
</dbReference>
<dbReference type="GO" id="GO:0051536">
    <property type="term" value="F:iron-sulfur cluster binding"/>
    <property type="evidence" value="ECO:0007669"/>
    <property type="project" value="UniProtKB-KW"/>
</dbReference>
<dbReference type="SUPFAM" id="SSF102114">
    <property type="entry name" value="Radical SAM enzymes"/>
    <property type="match status" value="2"/>
</dbReference>
<dbReference type="InterPro" id="IPR007197">
    <property type="entry name" value="rSAM"/>
</dbReference>
<name>X0YJX0_9ZZZZ</name>
<dbReference type="InterPro" id="IPR006638">
    <property type="entry name" value="Elp3/MiaA/NifB-like_rSAM"/>
</dbReference>
<dbReference type="PANTHER" id="PTHR43409:SF4">
    <property type="entry name" value="RADICAL SAM SUPERFAMILY PROTEIN"/>
    <property type="match status" value="1"/>
</dbReference>
<keyword evidence="3" id="KW-0479">Metal-binding</keyword>
<accession>X0YJX0</accession>
<dbReference type="SMART" id="SM00729">
    <property type="entry name" value="Elp3"/>
    <property type="match status" value="1"/>
</dbReference>
<dbReference type="AlphaFoldDB" id="X0YJX0"/>
<gene>
    <name evidence="8" type="ORF">S01H1_76886</name>
</gene>
<dbReference type="InterPro" id="IPR051198">
    <property type="entry name" value="BchE-like"/>
</dbReference>
<protein>
    <recommendedName>
        <fullName evidence="7">Radical SAM core domain-containing protein</fullName>
    </recommendedName>
</protein>
<dbReference type="GO" id="GO:0003824">
    <property type="term" value="F:catalytic activity"/>
    <property type="evidence" value="ECO:0007669"/>
    <property type="project" value="InterPro"/>
</dbReference>
<reference evidence="8" key="1">
    <citation type="journal article" date="2014" name="Front. Microbiol.">
        <title>High frequency of phylogenetically diverse reductive dehalogenase-homologous genes in deep subseafloor sedimentary metagenomes.</title>
        <authorList>
            <person name="Kawai M."/>
            <person name="Futagami T."/>
            <person name="Toyoda A."/>
            <person name="Takaki Y."/>
            <person name="Nishi S."/>
            <person name="Hori S."/>
            <person name="Arai W."/>
            <person name="Tsubouchi T."/>
            <person name="Morono Y."/>
            <person name="Uchiyama I."/>
            <person name="Ito T."/>
            <person name="Fujiyama A."/>
            <person name="Inagaki F."/>
            <person name="Takami H."/>
        </authorList>
    </citation>
    <scope>NUCLEOTIDE SEQUENCE</scope>
    <source>
        <strain evidence="8">Expedition CK06-06</strain>
    </source>
</reference>
<dbReference type="SFLD" id="SFLDG01095">
    <property type="entry name" value="Uncharacterised_Radical_SAM_Su"/>
    <property type="match status" value="1"/>
</dbReference>
<evidence type="ECO:0000256" key="4">
    <source>
        <dbReference type="ARBA" id="ARBA00023004"/>
    </source>
</evidence>
<dbReference type="Pfam" id="PF04055">
    <property type="entry name" value="Radical_SAM"/>
    <property type="match status" value="1"/>
</dbReference>
<comment type="cofactor">
    <cofactor evidence="1">
        <name>[4Fe-4S] cluster</name>
        <dbReference type="ChEBI" id="CHEBI:49883"/>
    </cofactor>
</comment>
<evidence type="ECO:0000256" key="6">
    <source>
        <dbReference type="SAM" id="MobiDB-lite"/>
    </source>
</evidence>
<comment type="caution">
    <text evidence="8">The sequence shown here is derived from an EMBL/GenBank/DDBJ whole genome shotgun (WGS) entry which is preliminary data.</text>
</comment>
<evidence type="ECO:0000256" key="5">
    <source>
        <dbReference type="ARBA" id="ARBA00023014"/>
    </source>
</evidence>
<evidence type="ECO:0000256" key="1">
    <source>
        <dbReference type="ARBA" id="ARBA00001966"/>
    </source>
</evidence>
<dbReference type="EMBL" id="BARS01051645">
    <property type="protein sequence ID" value="GAG47387.1"/>
    <property type="molecule type" value="Genomic_DNA"/>
</dbReference>
<organism evidence="8">
    <name type="scientific">marine sediment metagenome</name>
    <dbReference type="NCBI Taxonomy" id="412755"/>
    <lineage>
        <taxon>unclassified sequences</taxon>
        <taxon>metagenomes</taxon>
        <taxon>ecological metagenomes</taxon>
    </lineage>
</organism>
<dbReference type="SFLD" id="SFLDS00029">
    <property type="entry name" value="Radical_SAM"/>
    <property type="match status" value="1"/>
</dbReference>
<feature type="region of interest" description="Disordered" evidence="6">
    <location>
        <begin position="1"/>
        <end position="21"/>
    </location>
</feature>
<feature type="non-terminal residue" evidence="8">
    <location>
        <position position="235"/>
    </location>
</feature>
<proteinExistence type="predicted"/>
<feature type="domain" description="Radical SAM core" evidence="7">
    <location>
        <begin position="23"/>
        <end position="235"/>
    </location>
</feature>
<feature type="non-terminal residue" evidence="8">
    <location>
        <position position="1"/>
    </location>
</feature>